<evidence type="ECO:0000313" key="1">
    <source>
        <dbReference type="EMBL" id="QWF69695.1"/>
    </source>
</evidence>
<accession>A0A975R7W4</accession>
<keyword evidence="2" id="KW-1185">Reference proteome</keyword>
<dbReference type="AlphaFoldDB" id="A0A975R7W4"/>
<dbReference type="Proteomes" id="UP000676649">
    <property type="component" value="Chromosome"/>
</dbReference>
<protein>
    <recommendedName>
        <fullName evidence="3">DUF2281 domain-containing protein</fullName>
    </recommendedName>
</protein>
<gene>
    <name evidence="1" type="ORF">KEF85_09935</name>
</gene>
<dbReference type="EMBL" id="CP073754">
    <property type="protein sequence ID" value="QWF69695.1"/>
    <property type="molecule type" value="Genomic_DNA"/>
</dbReference>
<dbReference type="KEGG" id="mpad:KEF85_09935"/>
<sequence length="75" mass="8592">MQAIELHTTIDENHQIHLQLPEDYPPQAAKVIVLLETISPVPSKKRQFGQFKGKIHMADDFDAPLPDEFWLGEAR</sequence>
<evidence type="ECO:0008006" key="3">
    <source>
        <dbReference type="Google" id="ProtNLM"/>
    </source>
</evidence>
<name>A0A975R7W4_9GAMM</name>
<evidence type="ECO:0000313" key="2">
    <source>
        <dbReference type="Proteomes" id="UP000676649"/>
    </source>
</evidence>
<reference evidence="1" key="1">
    <citation type="submission" date="2021-04" db="EMBL/GenBank/DDBJ databases">
        <title>Draft genome sequence data of methanotrophic Methylovulum sp. strain S1L and Methylomonas sp. strain S2AM isolated from boreal lake water columns.</title>
        <authorList>
            <person name="Rissanen A.J."/>
            <person name="Mangayil R."/>
            <person name="Svenning M.M."/>
            <person name="Khanongnuch R."/>
        </authorList>
    </citation>
    <scope>NUCLEOTIDE SEQUENCE</scope>
    <source>
        <strain evidence="1">S2AM</strain>
    </source>
</reference>
<organism evidence="1 2">
    <name type="scientific">Methylomonas paludis</name>
    <dbReference type="NCBI Taxonomy" id="1173101"/>
    <lineage>
        <taxon>Bacteria</taxon>
        <taxon>Pseudomonadati</taxon>
        <taxon>Pseudomonadota</taxon>
        <taxon>Gammaproteobacteria</taxon>
        <taxon>Methylococcales</taxon>
        <taxon>Methylococcaceae</taxon>
        <taxon>Methylomonas</taxon>
    </lineage>
</organism>
<dbReference type="RefSeq" id="WP_215580060.1">
    <property type="nucleotide sequence ID" value="NZ_CP073754.1"/>
</dbReference>
<proteinExistence type="predicted"/>